<keyword evidence="4" id="KW-1185">Reference proteome</keyword>
<dbReference type="GO" id="GO:0003676">
    <property type="term" value="F:nucleic acid binding"/>
    <property type="evidence" value="ECO:0007669"/>
    <property type="project" value="InterPro"/>
</dbReference>
<dbReference type="InterPro" id="IPR012337">
    <property type="entry name" value="RNaseH-like_sf"/>
</dbReference>
<name>A0AAV3PAQ9_LITER</name>
<dbReference type="Pfam" id="PF00665">
    <property type="entry name" value="rve"/>
    <property type="match status" value="1"/>
</dbReference>
<dbReference type="Proteomes" id="UP001454036">
    <property type="component" value="Unassembled WGS sequence"/>
</dbReference>
<evidence type="ECO:0000259" key="2">
    <source>
        <dbReference type="PROSITE" id="PS50994"/>
    </source>
</evidence>
<dbReference type="GO" id="GO:0015074">
    <property type="term" value="P:DNA integration"/>
    <property type="evidence" value="ECO:0007669"/>
    <property type="project" value="InterPro"/>
</dbReference>
<evidence type="ECO:0000313" key="4">
    <source>
        <dbReference type="Proteomes" id="UP001454036"/>
    </source>
</evidence>
<keyword evidence="1" id="KW-1133">Transmembrane helix</keyword>
<dbReference type="Pfam" id="PF17921">
    <property type="entry name" value="Integrase_H2C2"/>
    <property type="match status" value="1"/>
</dbReference>
<dbReference type="InterPro" id="IPR036397">
    <property type="entry name" value="RNaseH_sf"/>
</dbReference>
<accession>A0AAV3PAQ9</accession>
<protein>
    <recommendedName>
        <fullName evidence="2">Integrase catalytic domain-containing protein</fullName>
    </recommendedName>
</protein>
<dbReference type="InterPro" id="IPR050951">
    <property type="entry name" value="Retrovirus_Pol_polyprotein"/>
</dbReference>
<dbReference type="Gene3D" id="3.30.420.10">
    <property type="entry name" value="Ribonuclease H-like superfamily/Ribonuclease H"/>
    <property type="match status" value="1"/>
</dbReference>
<feature type="transmembrane region" description="Helical" evidence="1">
    <location>
        <begin position="50"/>
        <end position="68"/>
    </location>
</feature>
<keyword evidence="1" id="KW-0472">Membrane</keyword>
<keyword evidence="1" id="KW-0812">Transmembrane</keyword>
<dbReference type="PANTHER" id="PTHR37984:SF5">
    <property type="entry name" value="PROTEIN NYNRIN-LIKE"/>
    <property type="match status" value="1"/>
</dbReference>
<dbReference type="AlphaFoldDB" id="A0AAV3PAQ9"/>
<gene>
    <name evidence="3" type="ORF">LIER_08134</name>
</gene>
<dbReference type="PANTHER" id="PTHR37984">
    <property type="entry name" value="PROTEIN CBG26694"/>
    <property type="match status" value="1"/>
</dbReference>
<dbReference type="Gene3D" id="1.10.340.70">
    <property type="match status" value="1"/>
</dbReference>
<dbReference type="PROSITE" id="PS50994">
    <property type="entry name" value="INTEGRASE"/>
    <property type="match status" value="1"/>
</dbReference>
<dbReference type="InterPro" id="IPR001584">
    <property type="entry name" value="Integrase_cat-core"/>
</dbReference>
<dbReference type="InterPro" id="IPR041588">
    <property type="entry name" value="Integrase_H2C2"/>
</dbReference>
<dbReference type="EMBL" id="BAABME010001299">
    <property type="protein sequence ID" value="GAA0148792.1"/>
    <property type="molecule type" value="Genomic_DNA"/>
</dbReference>
<feature type="domain" description="Integrase catalytic" evidence="2">
    <location>
        <begin position="52"/>
        <end position="172"/>
    </location>
</feature>
<comment type="caution">
    <text evidence="3">The sequence shown here is derived from an EMBL/GenBank/DDBJ whole genome shotgun (WGS) entry which is preliminary data.</text>
</comment>
<sequence>MRGTYHIGGKSFALKITREGYAWPTMMNDFLEYVKRCDSCQKMKAVPRQLVVKMTPVVCLIPFAMWGIDLVGQFMKPVTKYKDAAVAVDYFSKWVEAMPLRNTTAEEIMEFIWKNIITRYGIPKILVSDNGPQFDASLVRGMCKHLEIEHRFAPVCYPQANGQVEVMKRTIF</sequence>
<organism evidence="3 4">
    <name type="scientific">Lithospermum erythrorhizon</name>
    <name type="common">Purple gromwell</name>
    <name type="synonym">Lithospermum officinale var. erythrorhizon</name>
    <dbReference type="NCBI Taxonomy" id="34254"/>
    <lineage>
        <taxon>Eukaryota</taxon>
        <taxon>Viridiplantae</taxon>
        <taxon>Streptophyta</taxon>
        <taxon>Embryophyta</taxon>
        <taxon>Tracheophyta</taxon>
        <taxon>Spermatophyta</taxon>
        <taxon>Magnoliopsida</taxon>
        <taxon>eudicotyledons</taxon>
        <taxon>Gunneridae</taxon>
        <taxon>Pentapetalae</taxon>
        <taxon>asterids</taxon>
        <taxon>lamiids</taxon>
        <taxon>Boraginales</taxon>
        <taxon>Boraginaceae</taxon>
        <taxon>Boraginoideae</taxon>
        <taxon>Lithospermeae</taxon>
        <taxon>Lithospermum</taxon>
    </lineage>
</organism>
<reference evidence="3 4" key="1">
    <citation type="submission" date="2024-01" db="EMBL/GenBank/DDBJ databases">
        <title>The complete chloroplast genome sequence of Lithospermum erythrorhizon: insights into the phylogenetic relationship among Boraginaceae species and the maternal lineages of purple gromwells.</title>
        <authorList>
            <person name="Okada T."/>
            <person name="Watanabe K."/>
        </authorList>
    </citation>
    <scope>NUCLEOTIDE SEQUENCE [LARGE SCALE GENOMIC DNA]</scope>
</reference>
<evidence type="ECO:0000313" key="3">
    <source>
        <dbReference type="EMBL" id="GAA0148792.1"/>
    </source>
</evidence>
<evidence type="ECO:0000256" key="1">
    <source>
        <dbReference type="SAM" id="Phobius"/>
    </source>
</evidence>
<proteinExistence type="predicted"/>
<dbReference type="SUPFAM" id="SSF53098">
    <property type="entry name" value="Ribonuclease H-like"/>
    <property type="match status" value="1"/>
</dbReference>